<protein>
    <submittedName>
        <fullName evidence="2">Nicotinamide-nucleotide amidase</fullName>
    </submittedName>
</protein>
<keyword evidence="3" id="KW-1185">Reference proteome</keyword>
<reference evidence="2 3" key="1">
    <citation type="submission" date="2017-11" db="EMBL/GenBank/DDBJ databases">
        <title>Genomic Encyclopedia of Type Strains, Phase III (KMG-III): the genomes of soil and plant-associated and newly described type strains.</title>
        <authorList>
            <person name="Whitman W."/>
        </authorList>
    </citation>
    <scope>NUCLEOTIDE SEQUENCE [LARGE SCALE GENOMIC DNA]</scope>
    <source>
        <strain evidence="2 3">UB-Domo-W1</strain>
    </source>
</reference>
<evidence type="ECO:0000313" key="3">
    <source>
        <dbReference type="Proteomes" id="UP000229366"/>
    </source>
</evidence>
<comment type="caution">
    <text evidence="2">The sequence shown here is derived from an EMBL/GenBank/DDBJ whole genome shotgun (WGS) entry which is preliminary data.</text>
</comment>
<dbReference type="RefSeq" id="WP_100379341.1">
    <property type="nucleotide sequence ID" value="NZ_CBCSBW010000002.1"/>
</dbReference>
<feature type="domain" description="CinA C-terminal" evidence="1">
    <location>
        <begin position="7"/>
        <end position="170"/>
    </location>
</feature>
<dbReference type="Pfam" id="PF02464">
    <property type="entry name" value="CinA"/>
    <property type="match status" value="1"/>
</dbReference>
<dbReference type="SUPFAM" id="SSF142433">
    <property type="entry name" value="CinA-like"/>
    <property type="match status" value="1"/>
</dbReference>
<dbReference type="Gene3D" id="3.90.950.20">
    <property type="entry name" value="CinA-like"/>
    <property type="match status" value="1"/>
</dbReference>
<evidence type="ECO:0000313" key="2">
    <source>
        <dbReference type="EMBL" id="PJI80010.1"/>
    </source>
</evidence>
<evidence type="ECO:0000259" key="1">
    <source>
        <dbReference type="Pfam" id="PF02464"/>
    </source>
</evidence>
<accession>A0A2M8VRA3</accession>
<dbReference type="Proteomes" id="UP000229366">
    <property type="component" value="Unassembled WGS sequence"/>
</dbReference>
<dbReference type="InterPro" id="IPR036653">
    <property type="entry name" value="CinA-like_C"/>
</dbReference>
<proteinExistence type="predicted"/>
<dbReference type="InterPro" id="IPR008136">
    <property type="entry name" value="CinA_C"/>
</dbReference>
<gene>
    <name evidence="2" type="ORF">B0G85_0994</name>
</gene>
<dbReference type="AlphaFoldDB" id="A0A2M8VRA3"/>
<name>A0A2M8VRA3_9BURK</name>
<organism evidence="2 3">
    <name type="scientific">Polynucleobacter brandtiae</name>
    <dbReference type="NCBI Taxonomy" id="1938816"/>
    <lineage>
        <taxon>Bacteria</taxon>
        <taxon>Pseudomonadati</taxon>
        <taxon>Pseudomonadota</taxon>
        <taxon>Betaproteobacteria</taxon>
        <taxon>Burkholderiales</taxon>
        <taxon>Burkholderiaceae</taxon>
        <taxon>Polynucleobacter</taxon>
    </lineage>
</organism>
<sequence>MTTANQHKLALAMATTLIARGWTIALAESCTGGLVCAALTDLAGSSDWFERGYITYSNQAKTECLGVLAQTIDSFGAVSEQVAQEMAAGAQQQANVNIAIAITGIAGPTGGSVEKPVGTVCFAWAVRESLQKNTGNITDNITAATMHFTGDRQAVREQARDYALARLLALLAA</sequence>
<dbReference type="NCBIfam" id="TIGR00199">
    <property type="entry name" value="PncC_domain"/>
    <property type="match status" value="1"/>
</dbReference>
<dbReference type="EMBL" id="PGTX01000002">
    <property type="protein sequence ID" value="PJI80010.1"/>
    <property type="molecule type" value="Genomic_DNA"/>
</dbReference>
<dbReference type="OrthoDB" id="9801454at2"/>